<keyword evidence="4" id="KW-1185">Reference proteome</keyword>
<evidence type="ECO:0000259" key="2">
    <source>
        <dbReference type="Pfam" id="PF02129"/>
    </source>
</evidence>
<dbReference type="Proteomes" id="UP000656319">
    <property type="component" value="Unassembled WGS sequence"/>
</dbReference>
<organism evidence="3 4">
    <name type="scientific">Paraburkholderia hiiakae</name>
    <dbReference type="NCBI Taxonomy" id="1081782"/>
    <lineage>
        <taxon>Bacteria</taxon>
        <taxon>Pseudomonadati</taxon>
        <taxon>Pseudomonadota</taxon>
        <taxon>Betaproteobacteria</taxon>
        <taxon>Burkholderiales</taxon>
        <taxon>Burkholderiaceae</taxon>
        <taxon>Paraburkholderia</taxon>
    </lineage>
</organism>
<dbReference type="Gene3D" id="1.10.10.800">
    <property type="match status" value="1"/>
</dbReference>
<dbReference type="SUPFAM" id="SSF53474">
    <property type="entry name" value="alpha/beta-Hydrolases"/>
    <property type="match status" value="1"/>
</dbReference>
<protein>
    <submittedName>
        <fullName evidence="3">Quorum-quenching protein AidA</fullName>
    </submittedName>
</protein>
<accession>A0ABM8NZJ1</accession>
<dbReference type="Gene3D" id="3.40.50.1820">
    <property type="entry name" value="alpha/beta hydrolase"/>
    <property type="match status" value="1"/>
</dbReference>
<dbReference type="RefSeq" id="WP_201698609.1">
    <property type="nucleotide sequence ID" value="NZ_CAJHCQ010000014.1"/>
</dbReference>
<gene>
    <name evidence="3" type="primary">aidA_1</name>
    <name evidence="3" type="ORF">LMG27952_05058</name>
</gene>
<dbReference type="PANTHER" id="PTHR22946">
    <property type="entry name" value="DIENELACTONE HYDROLASE DOMAIN-CONTAINING PROTEIN-RELATED"/>
    <property type="match status" value="1"/>
</dbReference>
<keyword evidence="1" id="KW-0378">Hydrolase</keyword>
<proteinExistence type="predicted"/>
<dbReference type="PANTHER" id="PTHR22946:SF9">
    <property type="entry name" value="POLYKETIDE TRANSFERASE AF380"/>
    <property type="match status" value="1"/>
</dbReference>
<evidence type="ECO:0000313" key="3">
    <source>
        <dbReference type="EMBL" id="CAD6550723.1"/>
    </source>
</evidence>
<dbReference type="InterPro" id="IPR029058">
    <property type="entry name" value="AB_hydrolase_fold"/>
</dbReference>
<sequence>MNIIRSDINIPLPDGINLGAWLYTPDNDGPHPAITMAHGFGGTKYHGLDRIARRIAEAGFVVCLHDHRGFGDSDGVPRQDIDPYRQIEDWRRVVAHLQTLEVIDAERIGIWGSSYSGGHALVLGATDRRLRAVYSQVPTASGSESGRRRIPPHLVAEVEREFAADERAQAKGSGPATQRFVSADLGERASYRSSDAIAFYLQDVPPGKWENTVTIQSNRRARSYDPAHWIDQISPTPLLMVVAANDTVAPTDLALAAYERALQPKELLLVPGGHFDPYLSGFETTSSAAIAFFAKHLGRG</sequence>
<evidence type="ECO:0000256" key="1">
    <source>
        <dbReference type="ARBA" id="ARBA00022801"/>
    </source>
</evidence>
<dbReference type="InterPro" id="IPR000383">
    <property type="entry name" value="Xaa-Pro-like_dom"/>
</dbReference>
<dbReference type="Pfam" id="PF02129">
    <property type="entry name" value="Peptidase_S15"/>
    <property type="match status" value="1"/>
</dbReference>
<reference evidence="3 4" key="1">
    <citation type="submission" date="2020-10" db="EMBL/GenBank/DDBJ databases">
        <authorList>
            <person name="Peeters C."/>
        </authorList>
    </citation>
    <scope>NUCLEOTIDE SEQUENCE [LARGE SCALE GENOMIC DNA]</scope>
    <source>
        <strain evidence="3 4">LMG 27952</strain>
    </source>
</reference>
<evidence type="ECO:0000313" key="4">
    <source>
        <dbReference type="Proteomes" id="UP000656319"/>
    </source>
</evidence>
<name>A0ABM8NZJ1_9BURK</name>
<dbReference type="EMBL" id="CAJHCQ010000014">
    <property type="protein sequence ID" value="CAD6550723.1"/>
    <property type="molecule type" value="Genomic_DNA"/>
</dbReference>
<dbReference type="InterPro" id="IPR050261">
    <property type="entry name" value="FrsA_esterase"/>
</dbReference>
<comment type="caution">
    <text evidence="3">The sequence shown here is derived from an EMBL/GenBank/DDBJ whole genome shotgun (WGS) entry which is preliminary data.</text>
</comment>
<feature type="domain" description="Xaa-Pro dipeptidyl-peptidase-like" evidence="2">
    <location>
        <begin position="14"/>
        <end position="275"/>
    </location>
</feature>